<dbReference type="Proteomes" id="UP000219788">
    <property type="component" value="Unassembled WGS sequence"/>
</dbReference>
<accession>A0A2A7U2K0</accession>
<dbReference type="SUPFAM" id="SSF46785">
    <property type="entry name" value="Winged helix' DNA-binding domain"/>
    <property type="match status" value="1"/>
</dbReference>
<keyword evidence="2" id="KW-0805">Transcription regulation</keyword>
<dbReference type="InterPro" id="IPR058163">
    <property type="entry name" value="LysR-type_TF_proteobact-type"/>
</dbReference>
<evidence type="ECO:0000256" key="2">
    <source>
        <dbReference type="ARBA" id="ARBA00023015"/>
    </source>
</evidence>
<comment type="similarity">
    <text evidence="1">Belongs to the LysR transcriptional regulatory family.</text>
</comment>
<dbReference type="OrthoDB" id="6420818at2"/>
<dbReference type="PANTHER" id="PTHR30537:SF5">
    <property type="entry name" value="HTH-TYPE TRANSCRIPTIONAL ACTIVATOR TTDR-RELATED"/>
    <property type="match status" value="1"/>
</dbReference>
<keyword evidence="3" id="KW-0238">DNA-binding</keyword>
<dbReference type="Gene3D" id="3.40.190.290">
    <property type="match status" value="1"/>
</dbReference>
<dbReference type="PROSITE" id="PS50931">
    <property type="entry name" value="HTH_LYSR"/>
    <property type="match status" value="1"/>
</dbReference>
<evidence type="ECO:0000313" key="7">
    <source>
        <dbReference type="Proteomes" id="UP000219788"/>
    </source>
</evidence>
<dbReference type="RefSeq" id="WP_098143116.1">
    <property type="nucleotide sequence ID" value="NZ_AP028090.1"/>
</dbReference>
<dbReference type="Gene3D" id="1.10.10.10">
    <property type="entry name" value="Winged helix-like DNA-binding domain superfamily/Winged helix DNA-binding domain"/>
    <property type="match status" value="1"/>
</dbReference>
<evidence type="ECO:0000256" key="1">
    <source>
        <dbReference type="ARBA" id="ARBA00009437"/>
    </source>
</evidence>
<dbReference type="GO" id="GO:0043565">
    <property type="term" value="F:sequence-specific DNA binding"/>
    <property type="evidence" value="ECO:0007669"/>
    <property type="project" value="TreeGrafter"/>
</dbReference>
<protein>
    <submittedName>
        <fullName evidence="6">LysR family transcriptional regulator</fullName>
    </submittedName>
</protein>
<reference evidence="7" key="1">
    <citation type="submission" date="2017-09" db="EMBL/GenBank/DDBJ databases">
        <title>FDA dAtabase for Regulatory Grade micrObial Sequences (FDA-ARGOS): Supporting development and validation of Infectious Disease Dx tests.</title>
        <authorList>
            <person name="Goldberg B."/>
            <person name="Campos J."/>
            <person name="Tallon L."/>
            <person name="Sadzewicz L."/>
            <person name="Ott S."/>
            <person name="Zhao X."/>
            <person name="Nagaraj S."/>
            <person name="Vavikolanu K."/>
            <person name="Aluvathingal J."/>
            <person name="Nadendla S."/>
            <person name="Geyer C."/>
            <person name="Sichtig H."/>
        </authorList>
    </citation>
    <scope>NUCLEOTIDE SEQUENCE [LARGE SCALE GENOMIC DNA]</scope>
    <source>
        <strain evidence="7">FDAARGOS_370</strain>
    </source>
</reference>
<proteinExistence type="inferred from homology"/>
<dbReference type="AlphaFoldDB" id="A0A2A7U2K0"/>
<dbReference type="EMBL" id="PDDV01000013">
    <property type="protein sequence ID" value="PEH72498.1"/>
    <property type="molecule type" value="Genomic_DNA"/>
</dbReference>
<evidence type="ECO:0000259" key="5">
    <source>
        <dbReference type="PROSITE" id="PS50931"/>
    </source>
</evidence>
<feature type="domain" description="HTH lysR-type" evidence="5">
    <location>
        <begin position="5"/>
        <end position="62"/>
    </location>
</feature>
<evidence type="ECO:0000313" key="6">
    <source>
        <dbReference type="EMBL" id="PEH72498.1"/>
    </source>
</evidence>
<dbReference type="InterPro" id="IPR000847">
    <property type="entry name" value="LysR_HTH_N"/>
</dbReference>
<dbReference type="SUPFAM" id="SSF53850">
    <property type="entry name" value="Periplasmic binding protein-like II"/>
    <property type="match status" value="1"/>
</dbReference>
<dbReference type="PANTHER" id="PTHR30537">
    <property type="entry name" value="HTH-TYPE TRANSCRIPTIONAL REGULATOR"/>
    <property type="match status" value="1"/>
</dbReference>
<dbReference type="InterPro" id="IPR036388">
    <property type="entry name" value="WH-like_DNA-bd_sf"/>
</dbReference>
<organism evidence="6 7">
    <name type="scientific">Edwardsiella tarda</name>
    <dbReference type="NCBI Taxonomy" id="636"/>
    <lineage>
        <taxon>Bacteria</taxon>
        <taxon>Pseudomonadati</taxon>
        <taxon>Pseudomonadota</taxon>
        <taxon>Gammaproteobacteria</taxon>
        <taxon>Enterobacterales</taxon>
        <taxon>Hafniaceae</taxon>
        <taxon>Edwardsiella</taxon>
    </lineage>
</organism>
<dbReference type="GO" id="GO:0006351">
    <property type="term" value="P:DNA-templated transcription"/>
    <property type="evidence" value="ECO:0007669"/>
    <property type="project" value="TreeGrafter"/>
</dbReference>
<dbReference type="InterPro" id="IPR036390">
    <property type="entry name" value="WH_DNA-bd_sf"/>
</dbReference>
<evidence type="ECO:0000256" key="3">
    <source>
        <dbReference type="ARBA" id="ARBA00023125"/>
    </source>
</evidence>
<comment type="caution">
    <text evidence="6">The sequence shown here is derived from an EMBL/GenBank/DDBJ whole genome shotgun (WGS) entry which is preliminary data.</text>
</comment>
<dbReference type="Pfam" id="PF03466">
    <property type="entry name" value="LysR_substrate"/>
    <property type="match status" value="1"/>
</dbReference>
<gene>
    <name evidence="6" type="ORF">CRM76_11420</name>
</gene>
<keyword evidence="4" id="KW-0804">Transcription</keyword>
<name>A0A2A7U2K0_EDWTA</name>
<dbReference type="GO" id="GO:0003700">
    <property type="term" value="F:DNA-binding transcription factor activity"/>
    <property type="evidence" value="ECO:0007669"/>
    <property type="project" value="InterPro"/>
</dbReference>
<evidence type="ECO:0000256" key="4">
    <source>
        <dbReference type="ARBA" id="ARBA00023163"/>
    </source>
</evidence>
<sequence>MKDLLKLNDMIIIQELAKTGSVSLAAVNLGLAQANMSRMLHQLESRIGVKIFDRDARPLRLTTFGHDILPHIDRVLANNELLKLYIHNHKKSPGGVVNIHLPIFAQTLLSLDFIPRFSQEHQDIKLVFTTRSIASKEYFEGVKYPKDCDILITFTSPTDENLIARKLLTMELSICASKDFIADKKISTLQDLQLYPWVLQQAWLNDDYCNPISLVNKKTDEKTSIVTQGSIVCDNFLSAIHIATHGMGFVLVPKYIHVNYPVGSQLVPVLMGDYSINLDIFMVYRKRELQPYRLGLVVDAIFNNVTGLYQQYKDSQRSEGGS</sequence>
<dbReference type="Pfam" id="PF00126">
    <property type="entry name" value="HTH_1"/>
    <property type="match status" value="1"/>
</dbReference>
<dbReference type="GeneID" id="93124368"/>
<dbReference type="InterPro" id="IPR005119">
    <property type="entry name" value="LysR_subst-bd"/>
</dbReference>